<evidence type="ECO:0008006" key="3">
    <source>
        <dbReference type="Google" id="ProtNLM"/>
    </source>
</evidence>
<dbReference type="Gene3D" id="3.30.460.40">
    <property type="match status" value="1"/>
</dbReference>
<organism evidence="1 2">
    <name type="scientific">Marasmius crinis-equi</name>
    <dbReference type="NCBI Taxonomy" id="585013"/>
    <lineage>
        <taxon>Eukaryota</taxon>
        <taxon>Fungi</taxon>
        <taxon>Dikarya</taxon>
        <taxon>Basidiomycota</taxon>
        <taxon>Agaricomycotina</taxon>
        <taxon>Agaricomycetes</taxon>
        <taxon>Agaricomycetidae</taxon>
        <taxon>Agaricales</taxon>
        <taxon>Marasmiineae</taxon>
        <taxon>Marasmiaceae</taxon>
        <taxon>Marasmius</taxon>
    </lineage>
</organism>
<keyword evidence="2" id="KW-1185">Reference proteome</keyword>
<accession>A0ABR3FU88</accession>
<proteinExistence type="predicted"/>
<reference evidence="1 2" key="1">
    <citation type="submission" date="2024-02" db="EMBL/GenBank/DDBJ databases">
        <title>A draft genome for the cacao thread blight pathogen Marasmius crinis-equi.</title>
        <authorList>
            <person name="Cohen S.P."/>
            <person name="Baruah I.K."/>
            <person name="Amoako-Attah I."/>
            <person name="Bukari Y."/>
            <person name="Meinhardt L.W."/>
            <person name="Bailey B.A."/>
        </authorList>
    </citation>
    <scope>NUCLEOTIDE SEQUENCE [LARGE SCALE GENOMIC DNA]</scope>
    <source>
        <strain evidence="1 2">GH-76</strain>
    </source>
</reference>
<evidence type="ECO:0000313" key="1">
    <source>
        <dbReference type="EMBL" id="KAL0578772.1"/>
    </source>
</evidence>
<protein>
    <recommendedName>
        <fullName evidence="3">Polymerase nucleotidyl transferase domain-containing protein</fullName>
    </recommendedName>
</protein>
<dbReference type="EMBL" id="JBAHYK010000085">
    <property type="protein sequence ID" value="KAL0578772.1"/>
    <property type="molecule type" value="Genomic_DNA"/>
</dbReference>
<comment type="caution">
    <text evidence="1">The sequence shown here is derived from an EMBL/GenBank/DDBJ whole genome shotgun (WGS) entry which is preliminary data.</text>
</comment>
<sequence length="245" mass="28237">MHYSPTSEEVRTATKALISALKVLGLHCCLVGSVACSSHGTSRTPNDIDMVVLGSVWTQEELKRQVVTTDANFYTVASKDPYATYRVLFYRLPEPEYSYSSSSTLRSSYSSSTRSYYTSYRSRKSCKVDLLLPGIMNIPPVPKYRIYTDKRFQPLMPFLPLLLLKLQAWQDHGESSKDYMRRKQPTDVADITELLNLAVTKYPSVNLEKDALWLPESFVEAAKTRVRRFIRQYSYTKKHWERLGF</sequence>
<dbReference type="InterPro" id="IPR043519">
    <property type="entry name" value="NT_sf"/>
</dbReference>
<dbReference type="SUPFAM" id="SSF81301">
    <property type="entry name" value="Nucleotidyltransferase"/>
    <property type="match status" value="1"/>
</dbReference>
<dbReference type="Proteomes" id="UP001465976">
    <property type="component" value="Unassembled WGS sequence"/>
</dbReference>
<name>A0ABR3FU88_9AGAR</name>
<gene>
    <name evidence="1" type="ORF">V5O48_003225</name>
</gene>
<evidence type="ECO:0000313" key="2">
    <source>
        <dbReference type="Proteomes" id="UP001465976"/>
    </source>
</evidence>